<dbReference type="GO" id="GO:0006412">
    <property type="term" value="P:translation"/>
    <property type="evidence" value="ECO:0007669"/>
    <property type="project" value="InterPro"/>
</dbReference>
<dbReference type="PANTHER" id="PTHR23410:SF12">
    <property type="entry name" value="LARGE RIBOSOMAL SUBUNIT PROTEIN UL18"/>
    <property type="match status" value="1"/>
</dbReference>
<name>X1U6G1_9ZZZZ</name>
<dbReference type="GO" id="GO:0022625">
    <property type="term" value="C:cytosolic large ribosomal subunit"/>
    <property type="evidence" value="ECO:0007669"/>
    <property type="project" value="TreeGrafter"/>
</dbReference>
<dbReference type="AlphaFoldDB" id="X1U6G1"/>
<gene>
    <name evidence="4" type="ORF">S12H4_49558</name>
</gene>
<evidence type="ECO:0000256" key="1">
    <source>
        <dbReference type="ARBA" id="ARBA00007116"/>
    </source>
</evidence>
<comment type="caution">
    <text evidence="4">The sequence shown here is derived from an EMBL/GenBank/DDBJ whole genome shotgun (WGS) entry which is preliminary data.</text>
</comment>
<evidence type="ECO:0000256" key="3">
    <source>
        <dbReference type="ARBA" id="ARBA00023274"/>
    </source>
</evidence>
<sequence>MKTLKRRRKEYKTDYSKRIKLLKSGAPRVVFRKTNRYLIAQYVISKEAQDKIEFGINSKHLMKYGWPKESKGSLKSISAAYLTGILVGKKIIE</sequence>
<keyword evidence="2" id="KW-0689">Ribosomal protein</keyword>
<dbReference type="InterPro" id="IPR005485">
    <property type="entry name" value="Rbsml_uL18_euk_arch"/>
</dbReference>
<dbReference type="GO" id="GO:0000027">
    <property type="term" value="P:ribosomal large subunit assembly"/>
    <property type="evidence" value="ECO:0007669"/>
    <property type="project" value="TreeGrafter"/>
</dbReference>
<dbReference type="PANTHER" id="PTHR23410">
    <property type="entry name" value="RIBOSOMAL PROTEIN L5-RELATED"/>
    <property type="match status" value="1"/>
</dbReference>
<evidence type="ECO:0000256" key="2">
    <source>
        <dbReference type="ARBA" id="ARBA00022980"/>
    </source>
</evidence>
<dbReference type="GO" id="GO:0008097">
    <property type="term" value="F:5S rRNA binding"/>
    <property type="evidence" value="ECO:0007669"/>
    <property type="project" value="InterPro"/>
</dbReference>
<comment type="similarity">
    <text evidence="1">Belongs to the universal ribosomal protein uL18 family.</text>
</comment>
<dbReference type="EMBL" id="BARW01031108">
    <property type="protein sequence ID" value="GAJ13133.1"/>
    <property type="molecule type" value="Genomic_DNA"/>
</dbReference>
<feature type="non-terminal residue" evidence="4">
    <location>
        <position position="93"/>
    </location>
</feature>
<dbReference type="Pfam" id="PF17144">
    <property type="entry name" value="Ribosomal_L5e"/>
    <property type="match status" value="1"/>
</dbReference>
<organism evidence="4">
    <name type="scientific">marine sediment metagenome</name>
    <dbReference type="NCBI Taxonomy" id="412755"/>
    <lineage>
        <taxon>unclassified sequences</taxon>
        <taxon>metagenomes</taxon>
        <taxon>ecological metagenomes</taxon>
    </lineage>
</organism>
<accession>X1U6G1</accession>
<dbReference type="GO" id="GO:0003735">
    <property type="term" value="F:structural constituent of ribosome"/>
    <property type="evidence" value="ECO:0007669"/>
    <property type="project" value="InterPro"/>
</dbReference>
<keyword evidence="3" id="KW-0687">Ribonucleoprotein</keyword>
<protein>
    <recommendedName>
        <fullName evidence="5">50S ribosomal protein L18</fullName>
    </recommendedName>
</protein>
<reference evidence="4" key="1">
    <citation type="journal article" date="2014" name="Front. Microbiol.">
        <title>High frequency of phylogenetically diverse reductive dehalogenase-homologous genes in deep subseafloor sedimentary metagenomes.</title>
        <authorList>
            <person name="Kawai M."/>
            <person name="Futagami T."/>
            <person name="Toyoda A."/>
            <person name="Takaki Y."/>
            <person name="Nishi S."/>
            <person name="Hori S."/>
            <person name="Arai W."/>
            <person name="Tsubouchi T."/>
            <person name="Morono Y."/>
            <person name="Uchiyama I."/>
            <person name="Ito T."/>
            <person name="Fujiyama A."/>
            <person name="Inagaki F."/>
            <person name="Takami H."/>
        </authorList>
    </citation>
    <scope>NUCLEOTIDE SEQUENCE</scope>
    <source>
        <strain evidence="4">Expedition CK06-06</strain>
    </source>
</reference>
<dbReference type="Gene3D" id="3.30.420.100">
    <property type="match status" value="1"/>
</dbReference>
<dbReference type="SUPFAM" id="SSF53137">
    <property type="entry name" value="Translational machinery components"/>
    <property type="match status" value="1"/>
</dbReference>
<evidence type="ECO:0000313" key="4">
    <source>
        <dbReference type="EMBL" id="GAJ13133.1"/>
    </source>
</evidence>
<proteinExistence type="inferred from homology"/>
<evidence type="ECO:0008006" key="5">
    <source>
        <dbReference type="Google" id="ProtNLM"/>
    </source>
</evidence>